<name>A3P523_BURP0</name>
<proteinExistence type="predicted"/>
<feature type="region of interest" description="Disordered" evidence="1">
    <location>
        <begin position="27"/>
        <end position="54"/>
    </location>
</feature>
<evidence type="ECO:0000256" key="1">
    <source>
        <dbReference type="SAM" id="MobiDB-lite"/>
    </source>
</evidence>
<evidence type="ECO:0000313" key="2">
    <source>
        <dbReference type="EMBL" id="ABN95695.1"/>
    </source>
</evidence>
<dbReference type="Proteomes" id="UP000006738">
    <property type="component" value="Chromosome II"/>
</dbReference>
<sequence length="54" mass="5996">MPAPEPVHRRFIAGSWLVHGWFMAGSWPGHAGTARRRRARQAAQKPPGRRSPPG</sequence>
<organism evidence="2 3">
    <name type="scientific">Burkholderia pseudomallei (strain 1106a)</name>
    <dbReference type="NCBI Taxonomy" id="357348"/>
    <lineage>
        <taxon>Bacteria</taxon>
        <taxon>Pseudomonadati</taxon>
        <taxon>Pseudomonadota</taxon>
        <taxon>Betaproteobacteria</taxon>
        <taxon>Burkholderiales</taxon>
        <taxon>Burkholderiaceae</taxon>
        <taxon>Burkholderia</taxon>
        <taxon>pseudomallei group</taxon>
    </lineage>
</organism>
<reference evidence="3" key="1">
    <citation type="submission" date="2007-02" db="EMBL/GenBank/DDBJ databases">
        <authorList>
            <person name="DeShazer D."/>
            <person name="Woods D.E."/>
            <person name="Nierman W.C."/>
        </authorList>
    </citation>
    <scope>NUCLEOTIDE SEQUENCE [LARGE SCALE GENOMIC DNA]</scope>
    <source>
        <strain evidence="3">1106a</strain>
    </source>
</reference>
<dbReference type="HOGENOM" id="CLU_3041227_0_0_4"/>
<gene>
    <name evidence="2" type="ordered locus">BURPS1106A_A1399</name>
</gene>
<accession>A3P523</accession>
<dbReference type="EMBL" id="CP000573">
    <property type="protein sequence ID" value="ABN95695.1"/>
    <property type="molecule type" value="Genomic_DNA"/>
</dbReference>
<protein>
    <submittedName>
        <fullName evidence="2">Uncharacterized protein</fullName>
    </submittedName>
</protein>
<dbReference type="KEGG" id="bpl:BURPS1106A_A1399"/>
<evidence type="ECO:0000313" key="3">
    <source>
        <dbReference type="Proteomes" id="UP000006738"/>
    </source>
</evidence>
<dbReference type="AlphaFoldDB" id="A3P523"/>